<dbReference type="PANTHER" id="PTHR15032">
    <property type="entry name" value="N-ACYL-PHOSPHATIDYLETHANOLAMINE-HYDROLYZING PHOSPHOLIPASE D"/>
    <property type="match status" value="1"/>
</dbReference>
<reference evidence="2 3" key="1">
    <citation type="journal article" date="2013" name="PLoS ONE">
        <title>Genomic analysis of Melioribacter roseus, facultatively anaerobic organotrophic bacterium representing a novel deep lineage within Bacteriodetes/Chlorobi group.</title>
        <authorList>
            <person name="Kadnikov V.V."/>
            <person name="Mardanov A.V."/>
            <person name="Podosokorskaya O.A."/>
            <person name="Gavrilov S.N."/>
            <person name="Kublanov I.V."/>
            <person name="Beletsky A.V."/>
            <person name="Bonch-Osmolovskaya E.A."/>
            <person name="Ravin N.V."/>
        </authorList>
    </citation>
    <scope>NUCLEOTIDE SEQUENCE [LARGE SCALE GENOMIC DNA]</scope>
    <source>
        <strain evidence="3">JCM 17771 / P3M-2</strain>
    </source>
</reference>
<name>I6Z480_MELRP</name>
<dbReference type="InterPro" id="IPR036866">
    <property type="entry name" value="RibonucZ/Hydroxyglut_hydro"/>
</dbReference>
<dbReference type="Pfam" id="PF12706">
    <property type="entry name" value="Lactamase_B_2"/>
    <property type="match status" value="1"/>
</dbReference>
<dbReference type="EMBL" id="CP003557">
    <property type="protein sequence ID" value="AFN73925.1"/>
    <property type="molecule type" value="Genomic_DNA"/>
</dbReference>
<dbReference type="eggNOG" id="COG2220">
    <property type="taxonomic scope" value="Bacteria"/>
</dbReference>
<keyword evidence="3" id="KW-1185">Reference proteome</keyword>
<dbReference type="SUPFAM" id="SSF56281">
    <property type="entry name" value="Metallo-hydrolase/oxidoreductase"/>
    <property type="match status" value="1"/>
</dbReference>
<dbReference type="HOGENOM" id="CLU_020884_1_2_10"/>
<evidence type="ECO:0000313" key="3">
    <source>
        <dbReference type="Proteomes" id="UP000009011"/>
    </source>
</evidence>
<dbReference type="OrthoDB" id="9805728at2"/>
<protein>
    <submittedName>
        <fullName evidence="2">Beta-lactamase domain-containing protein</fullName>
    </submittedName>
</protein>
<organism evidence="2 3">
    <name type="scientific">Melioribacter roseus (strain DSM 23840 / JCM 17771 / VKM B-2668 / P3M-2)</name>
    <dbReference type="NCBI Taxonomy" id="1191523"/>
    <lineage>
        <taxon>Bacteria</taxon>
        <taxon>Pseudomonadati</taxon>
        <taxon>Ignavibacteriota</taxon>
        <taxon>Ignavibacteria</taxon>
        <taxon>Ignavibacteriales</taxon>
        <taxon>Melioribacteraceae</taxon>
        <taxon>Melioribacter</taxon>
    </lineage>
</organism>
<dbReference type="RefSeq" id="WP_014855362.1">
    <property type="nucleotide sequence ID" value="NC_018178.1"/>
</dbReference>
<dbReference type="PANTHER" id="PTHR15032:SF36">
    <property type="entry name" value="METALLO-BETA-LACTAMASE DOMAIN-CONTAINING PROTEIN"/>
    <property type="match status" value="1"/>
</dbReference>
<dbReference type="Proteomes" id="UP000009011">
    <property type="component" value="Chromosome"/>
</dbReference>
<dbReference type="InterPro" id="IPR001279">
    <property type="entry name" value="Metallo-B-lactamas"/>
</dbReference>
<dbReference type="Gene3D" id="3.60.15.10">
    <property type="entry name" value="Ribonuclease Z/Hydroxyacylglutathione hydrolase-like"/>
    <property type="match status" value="1"/>
</dbReference>
<evidence type="ECO:0000259" key="1">
    <source>
        <dbReference type="Pfam" id="PF12706"/>
    </source>
</evidence>
<dbReference type="STRING" id="1191523.MROS_0682"/>
<dbReference type="GO" id="GO:0005737">
    <property type="term" value="C:cytoplasm"/>
    <property type="evidence" value="ECO:0007669"/>
    <property type="project" value="TreeGrafter"/>
</dbReference>
<dbReference type="PATRIC" id="fig|1191523.3.peg.712"/>
<evidence type="ECO:0000313" key="2">
    <source>
        <dbReference type="EMBL" id="AFN73925.1"/>
    </source>
</evidence>
<dbReference type="KEGG" id="mro:MROS_0682"/>
<sequence>MSVNRRNFLNKLSLIAAGTVFSFLYGGKDTKAGTRLELKYKPEPANWDNSDITLSWVGHSTVLINFMGKWILTDPVLFERVGVYLFGTSYGPSRISPPALHRNEMPRPDIILISHAHMDHMDYPTLKFFAKKYPGKIDVITSYLTGDVIEDLPWKSLNIMDWGDELNLDGINFRALEVKHFGWRFPWEKDRSRGFFKDGRSYNAYLIEYKNKKIVFGGDTAMTDKFDALKNENVDIAIMPIGAYNPWRRSHCNPEEALLMAARMNAKYFVPIHTKTFRQGSEPVDEPIEWLQKSAPKYPLELALYEIGQTFSLKGISYG</sequence>
<dbReference type="AlphaFoldDB" id="I6Z480"/>
<accession>I6Z480</accession>
<gene>
    <name evidence="2" type="ordered locus">MROS_0682</name>
</gene>
<feature type="domain" description="Metallo-beta-lactamase" evidence="1">
    <location>
        <begin position="70"/>
        <end position="273"/>
    </location>
</feature>
<proteinExistence type="predicted"/>